<evidence type="ECO:0000313" key="2">
    <source>
        <dbReference type="EMBL" id="TNN32615.1"/>
    </source>
</evidence>
<organism evidence="2 3">
    <name type="scientific">Liparis tanakae</name>
    <name type="common">Tanaka's snailfish</name>
    <dbReference type="NCBI Taxonomy" id="230148"/>
    <lineage>
        <taxon>Eukaryota</taxon>
        <taxon>Metazoa</taxon>
        <taxon>Chordata</taxon>
        <taxon>Craniata</taxon>
        <taxon>Vertebrata</taxon>
        <taxon>Euteleostomi</taxon>
        <taxon>Actinopterygii</taxon>
        <taxon>Neopterygii</taxon>
        <taxon>Teleostei</taxon>
        <taxon>Neoteleostei</taxon>
        <taxon>Acanthomorphata</taxon>
        <taxon>Eupercaria</taxon>
        <taxon>Perciformes</taxon>
        <taxon>Cottioidei</taxon>
        <taxon>Cottales</taxon>
        <taxon>Liparidae</taxon>
        <taxon>Liparis</taxon>
    </lineage>
</organism>
<dbReference type="AlphaFoldDB" id="A0A4Z2EUT7"/>
<sequence>MESVVPHKYTAWCVKEQRRGTFPRDVTFLSELFVNGRKKRSWLFSAQTNRREEDVAAGKFSRGRESSAAVSPAKTSGLTVSDVTAQVTARGVFNQRLPVA</sequence>
<feature type="region of interest" description="Disordered" evidence="1">
    <location>
        <begin position="54"/>
        <end position="75"/>
    </location>
</feature>
<protein>
    <submittedName>
        <fullName evidence="2">Uncharacterized protein</fullName>
    </submittedName>
</protein>
<dbReference type="EMBL" id="SRLO01002585">
    <property type="protein sequence ID" value="TNN32615.1"/>
    <property type="molecule type" value="Genomic_DNA"/>
</dbReference>
<name>A0A4Z2EUT7_9TELE</name>
<keyword evidence="3" id="KW-1185">Reference proteome</keyword>
<gene>
    <name evidence="2" type="ORF">EYF80_057224</name>
</gene>
<evidence type="ECO:0000256" key="1">
    <source>
        <dbReference type="SAM" id="MobiDB-lite"/>
    </source>
</evidence>
<accession>A0A4Z2EUT7</accession>
<comment type="caution">
    <text evidence="2">The sequence shown here is derived from an EMBL/GenBank/DDBJ whole genome shotgun (WGS) entry which is preliminary data.</text>
</comment>
<proteinExistence type="predicted"/>
<dbReference type="Proteomes" id="UP000314294">
    <property type="component" value="Unassembled WGS sequence"/>
</dbReference>
<evidence type="ECO:0000313" key="3">
    <source>
        <dbReference type="Proteomes" id="UP000314294"/>
    </source>
</evidence>
<reference evidence="2 3" key="1">
    <citation type="submission" date="2019-03" db="EMBL/GenBank/DDBJ databases">
        <title>First draft genome of Liparis tanakae, snailfish: a comprehensive survey of snailfish specific genes.</title>
        <authorList>
            <person name="Kim W."/>
            <person name="Song I."/>
            <person name="Jeong J.-H."/>
            <person name="Kim D."/>
            <person name="Kim S."/>
            <person name="Ryu S."/>
            <person name="Song J.Y."/>
            <person name="Lee S.K."/>
        </authorList>
    </citation>
    <scope>NUCLEOTIDE SEQUENCE [LARGE SCALE GENOMIC DNA]</scope>
    <source>
        <tissue evidence="2">Muscle</tissue>
    </source>
</reference>